<dbReference type="GO" id="GO:0043495">
    <property type="term" value="F:protein-membrane adaptor activity"/>
    <property type="evidence" value="ECO:0007669"/>
    <property type="project" value="EnsemblFungi"/>
</dbReference>
<comment type="similarity">
    <text evidence="3 11">Belongs to the ALG14 family.</text>
</comment>
<dbReference type="VEuPathDB" id="FungiDB:HGUI_03514"/>
<dbReference type="Proteomes" id="UP000183365">
    <property type="component" value="Unassembled WGS sequence"/>
</dbReference>
<dbReference type="GO" id="GO:0098548">
    <property type="term" value="C:cytoplasmic side of Golgi membrane"/>
    <property type="evidence" value="ECO:0007669"/>
    <property type="project" value="EnsemblFungi"/>
</dbReference>
<comment type="caution">
    <text evidence="11">Lacks conserved residue(s) required for the propagation of feature annotation.</text>
</comment>
<comment type="subunit">
    <text evidence="4 11">Heterodimer with ALG13 to form a functional enzyme.</text>
</comment>
<gene>
    <name evidence="11" type="primary">ALG14</name>
    <name evidence="12" type="ORF">HGUI_03514</name>
</gene>
<evidence type="ECO:0000313" key="13">
    <source>
        <dbReference type="Proteomes" id="UP000183365"/>
    </source>
</evidence>
<reference evidence="13" key="1">
    <citation type="submission" date="2016-11" db="EMBL/GenBank/DDBJ databases">
        <authorList>
            <person name="Guldener U."/>
        </authorList>
    </citation>
    <scope>NUCLEOTIDE SEQUENCE [LARGE SCALE GENOMIC DNA]</scope>
</reference>
<organism evidence="12 13">
    <name type="scientific">Hanseniaspora guilliermondii</name>
    <dbReference type="NCBI Taxonomy" id="56406"/>
    <lineage>
        <taxon>Eukaryota</taxon>
        <taxon>Fungi</taxon>
        <taxon>Dikarya</taxon>
        <taxon>Ascomycota</taxon>
        <taxon>Saccharomycotina</taxon>
        <taxon>Saccharomycetes</taxon>
        <taxon>Saccharomycodales</taxon>
        <taxon>Saccharomycodaceae</taxon>
        <taxon>Hanseniaspora</taxon>
    </lineage>
</organism>
<keyword evidence="6 11" id="KW-0812">Transmembrane</keyword>
<dbReference type="InterPro" id="IPR013969">
    <property type="entry name" value="Oligosacch_biosynth_Alg14"/>
</dbReference>
<evidence type="ECO:0000256" key="9">
    <source>
        <dbReference type="ARBA" id="ARBA00023136"/>
    </source>
</evidence>
<keyword evidence="13" id="KW-1185">Reference proteome</keyword>
<evidence type="ECO:0000256" key="3">
    <source>
        <dbReference type="ARBA" id="ARBA00009731"/>
    </source>
</evidence>
<feature type="transmembrane region" description="Helical" evidence="11">
    <location>
        <begin position="143"/>
        <end position="165"/>
    </location>
</feature>
<evidence type="ECO:0000256" key="10">
    <source>
        <dbReference type="ARBA" id="ARBA00032062"/>
    </source>
</evidence>
<evidence type="ECO:0000256" key="11">
    <source>
        <dbReference type="RuleBase" id="RU362127"/>
    </source>
</evidence>
<dbReference type="GO" id="GO:0043541">
    <property type="term" value="C:UDP-N-acetylglucosamine transferase complex"/>
    <property type="evidence" value="ECO:0007669"/>
    <property type="project" value="EnsemblFungi"/>
</dbReference>
<dbReference type="GO" id="GO:0006488">
    <property type="term" value="P:dolichol-linked oligosaccharide biosynthetic process"/>
    <property type="evidence" value="ECO:0007669"/>
    <property type="project" value="EnsemblFungi"/>
</dbReference>
<proteinExistence type="inferred from homology"/>
<evidence type="ECO:0000256" key="6">
    <source>
        <dbReference type="ARBA" id="ARBA00022692"/>
    </source>
</evidence>
<evidence type="ECO:0000256" key="1">
    <source>
        <dbReference type="ARBA" id="ARBA00004389"/>
    </source>
</evidence>
<keyword evidence="12" id="KW-0808">Transferase</keyword>
<evidence type="ECO:0000256" key="5">
    <source>
        <dbReference type="ARBA" id="ARBA00017467"/>
    </source>
</evidence>
<sequence>MVSNFWCILLILLFIAIFLLNVLFVKVILQDPSNHQSQQPQKVVVFLGSGGHTGEMLKIIHTYKETLKHSSIVILYSEENSLARFKLQFPDIKNVKYYMIGKAREVGSGKFSSIKSIVYTLLSIIDIIIKDVNYFVIDHKRTLILLNGPGSCVILSMIFQIIKLITLKDYKHVKIVYVESLARCNKLSMTGLIIYYMKLADEFLVQWPEMLKSYPYAKSYGILV</sequence>
<evidence type="ECO:0000256" key="4">
    <source>
        <dbReference type="ARBA" id="ARBA00011335"/>
    </source>
</evidence>
<evidence type="ECO:0000256" key="7">
    <source>
        <dbReference type="ARBA" id="ARBA00022824"/>
    </source>
</evidence>
<comment type="function">
    <text evidence="11">Involved in protein N-glycosylation. Essential for the second step of the dolichol-linked oligosaccharide pathway. Anchors the catalytic subunit ALG13 to the ER.</text>
</comment>
<keyword evidence="9 11" id="KW-0472">Membrane</keyword>
<dbReference type="Pfam" id="PF08660">
    <property type="entry name" value="Alg14"/>
    <property type="match status" value="1"/>
</dbReference>
<dbReference type="GO" id="GO:0031965">
    <property type="term" value="C:nuclear membrane"/>
    <property type="evidence" value="ECO:0007669"/>
    <property type="project" value="UniProtKB-SubCell"/>
</dbReference>
<dbReference type="GO" id="GO:0004577">
    <property type="term" value="F:N-acetylglucosaminyldiphosphodolichol N-acetylglucosaminyltransferase activity"/>
    <property type="evidence" value="ECO:0007669"/>
    <property type="project" value="EnsemblFungi"/>
</dbReference>
<feature type="transmembrane region" description="Helical" evidence="11">
    <location>
        <begin position="6"/>
        <end position="29"/>
    </location>
</feature>
<dbReference type="PANTHER" id="PTHR12154">
    <property type="entry name" value="GLYCOSYL TRANSFERASE-RELATED"/>
    <property type="match status" value="1"/>
</dbReference>
<name>A0A1L0B4K9_9ASCO</name>
<dbReference type="PANTHER" id="PTHR12154:SF4">
    <property type="entry name" value="UDP-N-ACETYLGLUCOSAMINE TRANSFERASE SUBUNIT ALG14 HOMOLOG"/>
    <property type="match status" value="1"/>
</dbReference>
<dbReference type="Gene3D" id="3.40.50.2000">
    <property type="entry name" value="Glycogen Phosphorylase B"/>
    <property type="match status" value="1"/>
</dbReference>
<dbReference type="AlphaFoldDB" id="A0A1L0B4K9"/>
<accession>A0A1L0B4K9</accession>
<dbReference type="OrthoDB" id="17098at2759"/>
<comment type="subcellular location">
    <subcellularLocation>
        <location evidence="1 11">Endoplasmic reticulum membrane</location>
        <topology evidence="1 11">Single-pass membrane protein</topology>
    </subcellularLocation>
    <subcellularLocation>
        <location evidence="2">Nucleus membrane</location>
        <topology evidence="2">Single-pass membrane protein</topology>
    </subcellularLocation>
</comment>
<dbReference type="EMBL" id="FQNF01000093">
    <property type="protein sequence ID" value="SGZ41314.1"/>
    <property type="molecule type" value="Genomic_DNA"/>
</dbReference>
<dbReference type="GO" id="GO:0005811">
    <property type="term" value="C:lipid droplet"/>
    <property type="evidence" value="ECO:0007669"/>
    <property type="project" value="EnsemblFungi"/>
</dbReference>
<evidence type="ECO:0000256" key="2">
    <source>
        <dbReference type="ARBA" id="ARBA00004590"/>
    </source>
</evidence>
<evidence type="ECO:0000313" key="12">
    <source>
        <dbReference type="EMBL" id="SGZ41314.1"/>
    </source>
</evidence>
<keyword evidence="7 11" id="KW-0256">Endoplasmic reticulum</keyword>
<protein>
    <recommendedName>
        <fullName evidence="5 11">UDP-N-acetylglucosamine transferase subunit ALG14</fullName>
    </recommendedName>
    <alternativeName>
        <fullName evidence="10 11">Asparagine-linked glycosylation protein 14</fullName>
    </alternativeName>
</protein>
<keyword evidence="8 11" id="KW-1133">Transmembrane helix</keyword>
<evidence type="ECO:0000256" key="8">
    <source>
        <dbReference type="ARBA" id="ARBA00022989"/>
    </source>
</evidence>
<feature type="transmembrane region" description="Helical" evidence="11">
    <location>
        <begin position="117"/>
        <end position="137"/>
    </location>
</feature>